<keyword evidence="1" id="KW-0808">Transferase</keyword>
<keyword evidence="3" id="KW-0460">Magnesium</keyword>
<dbReference type="HAMAP" id="MF_01659">
    <property type="entry name" value="MenD"/>
    <property type="match status" value="1"/>
</dbReference>
<feature type="region of interest" description="Disordered" evidence="7">
    <location>
        <begin position="1498"/>
        <end position="1528"/>
    </location>
</feature>
<protein>
    <recommendedName>
        <fullName evidence="8">Mandelate racemase/muconate lactonizing enzyme C-terminal domain-containing protein</fullName>
    </recommendedName>
</protein>
<feature type="compositionally biased region" description="Polar residues" evidence="7">
    <location>
        <begin position="1498"/>
        <end position="1523"/>
    </location>
</feature>
<dbReference type="InterPro" id="IPR011766">
    <property type="entry name" value="TPP_enzyme_TPP-bd"/>
</dbReference>
<dbReference type="InterPro" id="IPR005801">
    <property type="entry name" value="ADC_synthase"/>
</dbReference>
<proteinExistence type="inferred from homology"/>
<evidence type="ECO:0000256" key="6">
    <source>
        <dbReference type="ARBA" id="ARBA00023239"/>
    </source>
</evidence>
<dbReference type="Gene3D" id="3.40.50.970">
    <property type="match status" value="2"/>
</dbReference>
<dbReference type="GO" id="GO:0046872">
    <property type="term" value="F:metal ion binding"/>
    <property type="evidence" value="ECO:0007669"/>
    <property type="project" value="UniProtKB-KW"/>
</dbReference>
<dbReference type="GO" id="GO:0009234">
    <property type="term" value="P:menaquinone biosynthetic process"/>
    <property type="evidence" value="ECO:0007669"/>
    <property type="project" value="InterPro"/>
</dbReference>
<evidence type="ECO:0000256" key="3">
    <source>
        <dbReference type="ARBA" id="ARBA00022842"/>
    </source>
</evidence>
<dbReference type="Gene3D" id="3.40.50.1820">
    <property type="entry name" value="alpha/beta hydrolase"/>
    <property type="match status" value="2"/>
</dbReference>
<evidence type="ECO:0000313" key="10">
    <source>
        <dbReference type="Proteomes" id="UP001489004"/>
    </source>
</evidence>
<dbReference type="PANTHER" id="PTHR42916">
    <property type="entry name" value="2-SUCCINYL-5-ENOLPYRUVYL-6-HYDROXY-3-CYCLOHEXENE-1-CARBOXYLATE SYNTHASE"/>
    <property type="match status" value="1"/>
</dbReference>
<feature type="compositionally biased region" description="Low complexity" evidence="7">
    <location>
        <begin position="1362"/>
        <end position="1372"/>
    </location>
</feature>
<dbReference type="Pfam" id="PF00425">
    <property type="entry name" value="Chorismate_bind"/>
    <property type="match status" value="1"/>
</dbReference>
<dbReference type="Gene3D" id="3.30.390.10">
    <property type="entry name" value="Enolase-like, N-terminal domain"/>
    <property type="match status" value="1"/>
</dbReference>
<dbReference type="Gene3D" id="3.20.20.120">
    <property type="entry name" value="Enolase-like C-terminal domain"/>
    <property type="match status" value="1"/>
</dbReference>
<dbReference type="InterPro" id="IPR029065">
    <property type="entry name" value="Enolase_C-like"/>
</dbReference>
<feature type="region of interest" description="Disordered" evidence="7">
    <location>
        <begin position="1348"/>
        <end position="1372"/>
    </location>
</feature>
<dbReference type="CDD" id="cd07037">
    <property type="entry name" value="TPP_PYR_MenD"/>
    <property type="match status" value="1"/>
</dbReference>
<dbReference type="GO" id="GO:0016829">
    <property type="term" value="F:lyase activity"/>
    <property type="evidence" value="ECO:0007669"/>
    <property type="project" value="UniProtKB-KW"/>
</dbReference>
<evidence type="ECO:0000256" key="1">
    <source>
        <dbReference type="ARBA" id="ARBA00022679"/>
    </source>
</evidence>
<feature type="domain" description="Mandelate racemase/muconate lactonizing enzyme C-terminal" evidence="8">
    <location>
        <begin position="1390"/>
        <end position="1486"/>
    </location>
</feature>
<organism evidence="9 10">
    <name type="scientific">[Myrmecia] bisecta</name>
    <dbReference type="NCBI Taxonomy" id="41462"/>
    <lineage>
        <taxon>Eukaryota</taxon>
        <taxon>Viridiplantae</taxon>
        <taxon>Chlorophyta</taxon>
        <taxon>core chlorophytes</taxon>
        <taxon>Trebouxiophyceae</taxon>
        <taxon>Trebouxiales</taxon>
        <taxon>Trebouxiaceae</taxon>
        <taxon>Myrmecia</taxon>
    </lineage>
</organism>
<comment type="caution">
    <text evidence="9">The sequence shown here is derived from an EMBL/GenBank/DDBJ whole genome shotgun (WGS) entry which is preliminary data.</text>
</comment>
<dbReference type="SUPFAM" id="SSF51604">
    <property type="entry name" value="Enolase C-terminal domain-like"/>
    <property type="match status" value="1"/>
</dbReference>
<dbReference type="InterPro" id="IPR029061">
    <property type="entry name" value="THDP-binding"/>
</dbReference>
<keyword evidence="5" id="KW-0464">Manganese</keyword>
<gene>
    <name evidence="9" type="ORF">WJX72_004058</name>
</gene>
<dbReference type="InterPro" id="IPR029017">
    <property type="entry name" value="Enolase-like_N"/>
</dbReference>
<dbReference type="InterPro" id="IPR013342">
    <property type="entry name" value="Mandelate_racemase_C"/>
</dbReference>
<dbReference type="InterPro" id="IPR029058">
    <property type="entry name" value="AB_hydrolase_fold"/>
</dbReference>
<evidence type="ECO:0000256" key="7">
    <source>
        <dbReference type="SAM" id="MobiDB-lite"/>
    </source>
</evidence>
<dbReference type="SUPFAM" id="SSF54826">
    <property type="entry name" value="Enolase N-terminal domain-like"/>
    <property type="match status" value="1"/>
</dbReference>
<dbReference type="NCBIfam" id="TIGR00173">
    <property type="entry name" value="menD"/>
    <property type="match status" value="1"/>
</dbReference>
<dbReference type="SUPFAM" id="SSF56322">
    <property type="entry name" value="ADC synthase"/>
    <property type="match status" value="1"/>
</dbReference>
<dbReference type="EMBL" id="JALJOR010000013">
    <property type="protein sequence ID" value="KAK9806830.1"/>
    <property type="molecule type" value="Genomic_DNA"/>
</dbReference>
<keyword evidence="4" id="KW-0786">Thiamine pyrophosphate</keyword>
<dbReference type="InterPro" id="IPR032264">
    <property type="entry name" value="MenD_middle"/>
</dbReference>
<keyword evidence="2" id="KW-0479">Metal-binding</keyword>
<dbReference type="Pfam" id="PF16582">
    <property type="entry name" value="TPP_enzyme_M_2"/>
    <property type="match status" value="1"/>
</dbReference>
<evidence type="ECO:0000256" key="2">
    <source>
        <dbReference type="ARBA" id="ARBA00022723"/>
    </source>
</evidence>
<dbReference type="SMART" id="SM00922">
    <property type="entry name" value="MR_MLE"/>
    <property type="match status" value="1"/>
</dbReference>
<dbReference type="InterPro" id="IPR000073">
    <property type="entry name" value="AB_hydrolase_1"/>
</dbReference>
<evidence type="ECO:0000313" key="9">
    <source>
        <dbReference type="EMBL" id="KAK9806830.1"/>
    </source>
</evidence>
<name>A0AAW1PA60_9CHLO</name>
<dbReference type="SUPFAM" id="SSF53474">
    <property type="entry name" value="alpha/beta-Hydrolases"/>
    <property type="match status" value="1"/>
</dbReference>
<dbReference type="GO" id="GO:0030976">
    <property type="term" value="F:thiamine pyrophosphate binding"/>
    <property type="evidence" value="ECO:0007669"/>
    <property type="project" value="InterPro"/>
</dbReference>
<keyword evidence="10" id="KW-1185">Reference proteome</keyword>
<dbReference type="Proteomes" id="UP001489004">
    <property type="component" value="Unassembled WGS sequence"/>
</dbReference>
<evidence type="ECO:0000256" key="5">
    <source>
        <dbReference type="ARBA" id="ARBA00023211"/>
    </source>
</evidence>
<dbReference type="InterPro" id="IPR036849">
    <property type="entry name" value="Enolase-like_C_sf"/>
</dbReference>
<evidence type="ECO:0000259" key="8">
    <source>
        <dbReference type="SMART" id="SM00922"/>
    </source>
</evidence>
<keyword evidence="6" id="KW-0456">Lyase</keyword>
<dbReference type="InterPro" id="IPR012001">
    <property type="entry name" value="Thiamin_PyroP_enz_TPP-bd_dom"/>
</dbReference>
<dbReference type="Gene3D" id="3.60.120.10">
    <property type="entry name" value="Anthranilate synthase"/>
    <property type="match status" value="1"/>
</dbReference>
<dbReference type="InterPro" id="IPR004433">
    <property type="entry name" value="MenaQ_synth_MenD"/>
</dbReference>
<dbReference type="PANTHER" id="PTHR42916:SF1">
    <property type="entry name" value="PROTEIN PHYLLO, CHLOROPLASTIC"/>
    <property type="match status" value="1"/>
</dbReference>
<dbReference type="Gene3D" id="3.40.50.1220">
    <property type="entry name" value="TPP-binding domain"/>
    <property type="match status" value="1"/>
</dbReference>
<dbReference type="Pfam" id="PF02775">
    <property type="entry name" value="TPP_enzyme_C"/>
    <property type="match status" value="1"/>
</dbReference>
<dbReference type="CDD" id="cd02009">
    <property type="entry name" value="TPP_SHCHC_synthase"/>
    <property type="match status" value="1"/>
</dbReference>
<reference evidence="9 10" key="1">
    <citation type="journal article" date="2024" name="Nat. Commun.">
        <title>Phylogenomics reveals the evolutionary origins of lichenization in chlorophyte algae.</title>
        <authorList>
            <person name="Puginier C."/>
            <person name="Libourel C."/>
            <person name="Otte J."/>
            <person name="Skaloud P."/>
            <person name="Haon M."/>
            <person name="Grisel S."/>
            <person name="Petersen M."/>
            <person name="Berrin J.G."/>
            <person name="Delaux P.M."/>
            <person name="Dal Grande F."/>
            <person name="Keller J."/>
        </authorList>
    </citation>
    <scope>NUCLEOTIDE SEQUENCE [LARGE SCALE GENOMIC DNA]</scope>
    <source>
        <strain evidence="9 10">SAG 2043</strain>
    </source>
</reference>
<dbReference type="Pfam" id="PF00561">
    <property type="entry name" value="Abhydrolase_1"/>
    <property type="match status" value="1"/>
</dbReference>
<dbReference type="GO" id="GO:0070204">
    <property type="term" value="F:2-succinyl-5-enolpyruvyl-6-hydroxy-3-cyclohexene-1-carboxylic-acid synthase activity"/>
    <property type="evidence" value="ECO:0007669"/>
    <property type="project" value="InterPro"/>
</dbReference>
<dbReference type="Pfam" id="PF02776">
    <property type="entry name" value="TPP_enzyme_N"/>
    <property type="match status" value="1"/>
</dbReference>
<dbReference type="Pfam" id="PF13378">
    <property type="entry name" value="MR_MLE_C"/>
    <property type="match status" value="1"/>
</dbReference>
<accession>A0AAW1PA60</accession>
<sequence>MLLIVMLPRFTPICRHAYPRPPESQHICSGRDSTLSAAVGASALHTTRQGQVAVCQVQTLAAVPCISKAVELLKDAACKAQQRYGHYPSGLVRFEVPLPRGATALRWLQGQPKLSALQPQVYFSPRRSSAPNTAGGDAAEGAAGGSGAVAGAGAAWRWQGAAGQAISEGVVQDVQRFLSPSAPRVRALGGMRFNAEQSPSPEWREFGSYCLMIPRLEFLEADNCDLLSCTLAWSPEAAAETAQPAQQADASAALQSMAAAACPTAPSFQVLRDTLCHIPDEQGWRDMMEPVHDSLQPSATAGACQPLSPVDPGTALEEYSMNGQAGLDGLLAALDNGFQGSGGVPEGEEGLTKVVLARRSDVQFRGLLDPLALLQTLQERDPRAYQIYLQLPSGATFLGSTPEQLYARSGRSVASEAVAGTRPRGPPGDVEKDFWLAFDLLRNPKDHVEFTIVRNWVRDALAGVSERVVVDREKSVLKQGAVQHLYGRLSAMLKPDINDAALLAVLHPTPAVCGRPREAALSMLTEGEPFDRGFYAGPFAIAPEPSLGESVAETRTISLFAGVGIVQGSDAVSEWQELDLKIRQYELLLRQTPSWAAAPNVNLLWARLMVEELCRLGVNTFCVAPGSRSSPLTVAVSMHPRARIVPCIDERSLAFWALGYGRATRMPAAVITSSGTAVANLLPAVIEASQSNVPLLLLTADRPGELRDTSANQTIDQVKIFGGCTRWAVDVPPPDPAVPARMVLTTVDTAVRYATGTPAGPVHLNCQFREPLAPVQAAWPEPVLQGLDRWTSSTAPFTAPVSIPAAATLSTAATDGSLAALLGALQTTQRGLLVVGELATPADCVAAQQISSTLQWPVVADVLSGLKVGSRSTSAPAAPATLQFFDHLLLDKEAWPALRPEVVLQLGGRLTSKRTAQFLEWAALGDVSASRGACTWIFADETPQRHDAAHLLSHRMQLPLATLAQGLAQGMASEQRRRTPYGHLLTMLDETAGREISLALQEIGVLTEPHVARALSQALPPGDGLFLGNSMPIRDMDMGASGIDGVLSTAAGFAFGLDRGVTLVVGDVSFLHDINGLNLLRSGEMRPPLTVVLINNGGGGIFSFLPIADSIPEDVFTQLWTTPQNVDLAGMCRAHGIPHQKVTQQSELGPALAGAWGLNRHSVVEVVTDRTTNVDYHRQIQQAVARTTRRALKAAAPLVTGASSLRLLLNSAGCPGLRVLHASYQQYSLPLQQPITTGVDDHLRKGLLVYLELSDAGGRRVRGVGEVAPLPGLHTETLLEAQRQLALLCALLHGVTIPPTLSLLQGRMAEWLDRSIGVDPTNIHPSVRCGLEGAVLSALSVAQHVQQQPGGRPEHRLSAQLSTTGGSSSSSSSEVLLINGLVSPAVDQPPAAAAQQAATLVAAGYSCLKVKVARRVDPVEDAAVLIAIRKAVGPAVALRADANRKWTLQQATDFGLAAREVRLQYLEEPCQGVHDIAEFHRQTGIPVALDETLDEALTQQPAPSHSMAAGSTQYSGGSDNLSASHAAHAPIKKSTTGPVVLFLHGFLGTADDWRPLMAALSPSCRCLAIDLPGHGQTQVTIGSSHAGLPAAHLPAELVVSVSGTAGIPSAAARDARAARDDQLARAILDGGAPAFVQEWYAQHMWKSLRRHSRFVELVEERAQTDV</sequence>
<evidence type="ECO:0000256" key="4">
    <source>
        <dbReference type="ARBA" id="ARBA00023052"/>
    </source>
</evidence>
<dbReference type="SUPFAM" id="SSF52518">
    <property type="entry name" value="Thiamin diphosphate-binding fold (THDP-binding)"/>
    <property type="match status" value="2"/>
</dbReference>
<dbReference type="InterPro" id="IPR015890">
    <property type="entry name" value="Chorismate_C"/>
</dbReference>